<dbReference type="RefSeq" id="WP_158361973.1">
    <property type="nucleotide sequence ID" value="NZ_JAOQKC010000003.1"/>
</dbReference>
<proteinExistence type="predicted"/>
<organism evidence="1 2">
    <name type="scientific">Laedolimicola ammoniilytica</name>
    <dbReference type="NCBI Taxonomy" id="2981771"/>
    <lineage>
        <taxon>Bacteria</taxon>
        <taxon>Bacillati</taxon>
        <taxon>Bacillota</taxon>
        <taxon>Clostridia</taxon>
        <taxon>Lachnospirales</taxon>
        <taxon>Lachnospiraceae</taxon>
        <taxon>Laedolimicola</taxon>
    </lineage>
</organism>
<comment type="caution">
    <text evidence="1">The sequence shown here is derived from an EMBL/GenBank/DDBJ whole genome shotgun (WGS) entry which is preliminary data.</text>
</comment>
<accession>A0ABT2RUQ0</accession>
<keyword evidence="2" id="KW-1185">Reference proteome</keyword>
<gene>
    <name evidence="1" type="ORF">OCV63_03145</name>
</gene>
<dbReference type="EMBL" id="JAOQKC010000003">
    <property type="protein sequence ID" value="MCU6695892.1"/>
    <property type="molecule type" value="Genomic_DNA"/>
</dbReference>
<sequence>MNSSKSKPRINWHAAIVSGLQIELAHTSDILTYLPEFPLNEGPRRVDCLIQKIPGSPSIGSPIARFFRTYNLVDYKGPHESMNISNFFKALSYVCSFPDFLNQSKAVEQVTLTLITHRYPKKLFAYIRKNFMKVTKDPVEKIIDGLYYIHIGLFPVQLIVLPQLPPNRYLWLHCLTNHITKDMPLEELGLAYKPHEDDPVYKTFMNAVIRANSLNEGDEASMCEALEELFASRLEAREQKGLEEGISRLSTLIGKLLDSNRIADIKRVTEDPGYRESLFSEFHL</sequence>
<protein>
    <submittedName>
        <fullName evidence="1">Uncharacterized protein</fullName>
    </submittedName>
</protein>
<evidence type="ECO:0000313" key="1">
    <source>
        <dbReference type="EMBL" id="MCU6695892.1"/>
    </source>
</evidence>
<dbReference type="Proteomes" id="UP001652461">
    <property type="component" value="Unassembled WGS sequence"/>
</dbReference>
<name>A0ABT2RUQ0_9FIRM</name>
<reference evidence="1 2" key="1">
    <citation type="journal article" date="2021" name="ISME Commun">
        <title>Automated analysis of genomic sequences facilitates high-throughput and comprehensive description of bacteria.</title>
        <authorList>
            <person name="Hitch T.C.A."/>
        </authorList>
    </citation>
    <scope>NUCLEOTIDE SEQUENCE [LARGE SCALE GENOMIC DNA]</scope>
    <source>
        <strain evidence="1 2">Sanger_04</strain>
    </source>
</reference>
<evidence type="ECO:0000313" key="2">
    <source>
        <dbReference type="Proteomes" id="UP001652461"/>
    </source>
</evidence>